<feature type="non-terminal residue" evidence="2">
    <location>
        <position position="1"/>
    </location>
</feature>
<dbReference type="Proteomes" id="UP001596207">
    <property type="component" value="Unassembled WGS sequence"/>
</dbReference>
<feature type="compositionally biased region" description="Basic and acidic residues" evidence="1">
    <location>
        <begin position="20"/>
        <end position="30"/>
    </location>
</feature>
<evidence type="ECO:0000313" key="2">
    <source>
        <dbReference type="EMBL" id="MFC5946467.1"/>
    </source>
</evidence>
<reference evidence="3" key="1">
    <citation type="journal article" date="2019" name="Int. J. Syst. Evol. Microbiol.">
        <title>The Global Catalogue of Microorganisms (GCM) 10K type strain sequencing project: providing services to taxonomists for standard genome sequencing and annotation.</title>
        <authorList>
            <consortium name="The Broad Institute Genomics Platform"/>
            <consortium name="The Broad Institute Genome Sequencing Center for Infectious Disease"/>
            <person name="Wu L."/>
            <person name="Ma J."/>
        </authorList>
    </citation>
    <scope>NUCLEOTIDE SEQUENCE [LARGE SCALE GENOMIC DNA]</scope>
    <source>
        <strain evidence="3">CGMCC 4.7173</strain>
    </source>
</reference>
<feature type="region of interest" description="Disordered" evidence="1">
    <location>
        <begin position="1"/>
        <end position="30"/>
    </location>
</feature>
<accession>A0ABW1HYD9</accession>
<organism evidence="2 3">
    <name type="scientific">Micromonospora harpali</name>
    <dbReference type="NCBI Taxonomy" id="1490225"/>
    <lineage>
        <taxon>Bacteria</taxon>
        <taxon>Bacillati</taxon>
        <taxon>Actinomycetota</taxon>
        <taxon>Actinomycetes</taxon>
        <taxon>Micromonosporales</taxon>
        <taxon>Micromonosporaceae</taxon>
        <taxon>Micromonospora</taxon>
    </lineage>
</organism>
<dbReference type="EMBL" id="JBHSQQ010000785">
    <property type="protein sequence ID" value="MFC5946467.1"/>
    <property type="molecule type" value="Genomic_DNA"/>
</dbReference>
<keyword evidence="3" id="KW-1185">Reference proteome</keyword>
<feature type="region of interest" description="Disordered" evidence="1">
    <location>
        <begin position="47"/>
        <end position="67"/>
    </location>
</feature>
<comment type="caution">
    <text evidence="2">The sequence shown here is derived from an EMBL/GenBank/DDBJ whole genome shotgun (WGS) entry which is preliminary data.</text>
</comment>
<sequence length="94" mass="10626">PGVKPWGGIRSKSLSAHVKGRVESHESQTRRQVERVLDWIEETHGAALGKPKRGHPIANIPRPQKTDSLVLRPLRERIGTVRRTAPLKESNRRT</sequence>
<evidence type="ECO:0008006" key="4">
    <source>
        <dbReference type="Google" id="ProtNLM"/>
    </source>
</evidence>
<proteinExistence type="predicted"/>
<evidence type="ECO:0000313" key="3">
    <source>
        <dbReference type="Proteomes" id="UP001596207"/>
    </source>
</evidence>
<name>A0ABW1HYD9_9ACTN</name>
<evidence type="ECO:0000256" key="1">
    <source>
        <dbReference type="SAM" id="MobiDB-lite"/>
    </source>
</evidence>
<protein>
    <recommendedName>
        <fullName evidence="4">Integrase</fullName>
    </recommendedName>
</protein>
<gene>
    <name evidence="2" type="ORF">ACFPZ4_34310</name>
</gene>
<dbReference type="RefSeq" id="WP_377539524.1">
    <property type="nucleotide sequence ID" value="NZ_JBHSQQ010000785.1"/>
</dbReference>